<feature type="signal peptide" evidence="2">
    <location>
        <begin position="1"/>
        <end position="20"/>
    </location>
</feature>
<feature type="transmembrane region" description="Helical" evidence="1">
    <location>
        <begin position="183"/>
        <end position="206"/>
    </location>
</feature>
<protein>
    <recommendedName>
        <fullName evidence="3">PA domain-containing protein</fullName>
    </recommendedName>
</protein>
<accession>A0A6H5GH75</accession>
<dbReference type="AlphaFoldDB" id="A0A6H5GH75"/>
<evidence type="ECO:0000259" key="3">
    <source>
        <dbReference type="Pfam" id="PF02225"/>
    </source>
</evidence>
<keyword evidence="1" id="KW-0472">Membrane</keyword>
<gene>
    <name evidence="4" type="ORF">NTEN_LOCUS8623</name>
</gene>
<dbReference type="EMBL" id="CADCXU010013116">
    <property type="protein sequence ID" value="CAB0002868.1"/>
    <property type="molecule type" value="Genomic_DNA"/>
</dbReference>
<evidence type="ECO:0000313" key="5">
    <source>
        <dbReference type="Proteomes" id="UP000479000"/>
    </source>
</evidence>
<keyword evidence="5" id="KW-1185">Reference proteome</keyword>
<evidence type="ECO:0000313" key="4">
    <source>
        <dbReference type="EMBL" id="CAB0002868.1"/>
    </source>
</evidence>
<dbReference type="SUPFAM" id="SSF52025">
    <property type="entry name" value="PA domain"/>
    <property type="match status" value="1"/>
</dbReference>
<dbReference type="Proteomes" id="UP000479000">
    <property type="component" value="Unassembled WGS sequence"/>
</dbReference>
<reference evidence="4 5" key="1">
    <citation type="submission" date="2020-02" db="EMBL/GenBank/DDBJ databases">
        <authorList>
            <person name="Ferguson B K."/>
        </authorList>
    </citation>
    <scope>NUCLEOTIDE SEQUENCE [LARGE SCALE GENOMIC DNA]</scope>
</reference>
<dbReference type="InterPro" id="IPR046450">
    <property type="entry name" value="PA_dom_sf"/>
</dbReference>
<keyword evidence="1" id="KW-0812">Transmembrane</keyword>
<keyword evidence="2" id="KW-0732">Signal</keyword>
<feature type="chain" id="PRO_5026258771" description="PA domain-containing protein" evidence="2">
    <location>
        <begin position="21"/>
        <end position="268"/>
    </location>
</feature>
<feature type="domain" description="PA" evidence="3">
    <location>
        <begin position="67"/>
        <end position="125"/>
    </location>
</feature>
<keyword evidence="1" id="KW-1133">Transmembrane helix</keyword>
<dbReference type="Pfam" id="PF02225">
    <property type="entry name" value="PA"/>
    <property type="match status" value="1"/>
</dbReference>
<proteinExistence type="predicted"/>
<dbReference type="OrthoDB" id="5357315at2759"/>
<feature type="non-terminal residue" evidence="4">
    <location>
        <position position="268"/>
    </location>
</feature>
<evidence type="ECO:0000256" key="2">
    <source>
        <dbReference type="SAM" id="SignalP"/>
    </source>
</evidence>
<organism evidence="4 5">
    <name type="scientific">Nesidiocoris tenuis</name>
    <dbReference type="NCBI Taxonomy" id="355587"/>
    <lineage>
        <taxon>Eukaryota</taxon>
        <taxon>Metazoa</taxon>
        <taxon>Ecdysozoa</taxon>
        <taxon>Arthropoda</taxon>
        <taxon>Hexapoda</taxon>
        <taxon>Insecta</taxon>
        <taxon>Pterygota</taxon>
        <taxon>Neoptera</taxon>
        <taxon>Paraneoptera</taxon>
        <taxon>Hemiptera</taxon>
        <taxon>Heteroptera</taxon>
        <taxon>Panheteroptera</taxon>
        <taxon>Cimicomorpha</taxon>
        <taxon>Miridae</taxon>
        <taxon>Dicyphina</taxon>
        <taxon>Nesidiocoris</taxon>
    </lineage>
</organism>
<sequence length="268" mass="29887">MSPWPVLSFLLLAVCSTSEANPQDCHATAFIGITYRDREGSEISIKSEIGVFAEGYALAASGELYRAYDGFGDLGCATPWQNTSYQRVALVRRGGCTVETKIENAIRENASAVIIYNNRDSLRLSRMKIASKYRGLISVVFTYKWKGDELIMLLDSGVPVLLDLSVANPCVTDNFQHDRNMQLVSISFLCFIVLTISLAWLVFYHVQRYRDIQARERKAGGYTEADEKALKAIPTKTIKANDKLVLDESECCAICIDPYKAADIVRTL</sequence>
<name>A0A6H5GH75_9HEMI</name>
<dbReference type="InterPro" id="IPR003137">
    <property type="entry name" value="PA_domain"/>
</dbReference>
<dbReference type="Gene3D" id="3.50.30.30">
    <property type="match status" value="1"/>
</dbReference>
<evidence type="ECO:0000256" key="1">
    <source>
        <dbReference type="SAM" id="Phobius"/>
    </source>
</evidence>